<dbReference type="GeneTree" id="ENSGT00990000203527"/>
<dbReference type="Ensembl" id="ENSOTST00005150304.1">
    <property type="protein sequence ID" value="ENSOTSP00005122134.1"/>
    <property type="gene ID" value="ENSOTSG00005079044.1"/>
</dbReference>
<dbReference type="PANTHER" id="PTHR45822:SF7">
    <property type="entry name" value="FREE FATTY ACID RECEPTOR 3-LIKE"/>
    <property type="match status" value="1"/>
</dbReference>
<evidence type="ECO:0000256" key="4">
    <source>
        <dbReference type="ARBA" id="ARBA00023136"/>
    </source>
</evidence>
<name>A0AAZ3Q2B2_ONCTS</name>
<dbReference type="GO" id="GO:0005886">
    <property type="term" value="C:plasma membrane"/>
    <property type="evidence" value="ECO:0007669"/>
    <property type="project" value="TreeGrafter"/>
</dbReference>
<keyword evidence="4 5" id="KW-0472">Membrane</keyword>
<evidence type="ECO:0000259" key="6">
    <source>
        <dbReference type="PROSITE" id="PS50262"/>
    </source>
</evidence>
<feature type="transmembrane region" description="Helical" evidence="5">
    <location>
        <begin position="28"/>
        <end position="52"/>
    </location>
</feature>
<dbReference type="Gene3D" id="1.20.1070.10">
    <property type="entry name" value="Rhodopsin 7-helix transmembrane proteins"/>
    <property type="match status" value="1"/>
</dbReference>
<evidence type="ECO:0000313" key="7">
    <source>
        <dbReference type="Ensembl" id="ENSOTSP00005122134.1"/>
    </source>
</evidence>
<reference evidence="8" key="1">
    <citation type="journal article" date="2018" name="PLoS ONE">
        <title>Chinook salmon (Oncorhynchus tshawytscha) genome and transcriptome.</title>
        <authorList>
            <person name="Christensen K.A."/>
            <person name="Leong J.S."/>
            <person name="Sakhrani D."/>
            <person name="Biagi C.A."/>
            <person name="Minkley D.R."/>
            <person name="Withler R.E."/>
            <person name="Rondeau E.B."/>
            <person name="Koop B.F."/>
            <person name="Devlin R.H."/>
        </authorList>
    </citation>
    <scope>NUCLEOTIDE SEQUENCE [LARGE SCALE GENOMIC DNA]</scope>
</reference>
<organism evidence="7 8">
    <name type="scientific">Oncorhynchus tshawytscha</name>
    <name type="common">Chinook salmon</name>
    <name type="synonym">Salmo tshawytscha</name>
    <dbReference type="NCBI Taxonomy" id="74940"/>
    <lineage>
        <taxon>Eukaryota</taxon>
        <taxon>Metazoa</taxon>
        <taxon>Chordata</taxon>
        <taxon>Craniata</taxon>
        <taxon>Vertebrata</taxon>
        <taxon>Euteleostomi</taxon>
        <taxon>Actinopterygii</taxon>
        <taxon>Neopterygii</taxon>
        <taxon>Teleostei</taxon>
        <taxon>Protacanthopterygii</taxon>
        <taxon>Salmoniformes</taxon>
        <taxon>Salmonidae</taxon>
        <taxon>Salmoninae</taxon>
        <taxon>Oncorhynchus</taxon>
    </lineage>
</organism>
<dbReference type="Proteomes" id="UP000694402">
    <property type="component" value="Unassembled WGS sequence"/>
</dbReference>
<keyword evidence="3 5" id="KW-1133">Transmembrane helix</keyword>
<evidence type="ECO:0000256" key="2">
    <source>
        <dbReference type="ARBA" id="ARBA00022692"/>
    </source>
</evidence>
<evidence type="ECO:0000256" key="3">
    <source>
        <dbReference type="ARBA" id="ARBA00022989"/>
    </source>
</evidence>
<reference evidence="7" key="2">
    <citation type="submission" date="2025-08" db="UniProtKB">
        <authorList>
            <consortium name="Ensembl"/>
        </authorList>
    </citation>
    <scope>IDENTIFICATION</scope>
</reference>
<dbReference type="PANTHER" id="PTHR45822">
    <property type="entry name" value="FREE FATTY ACID RECEPTOR 2-RELATED"/>
    <property type="match status" value="1"/>
</dbReference>
<evidence type="ECO:0000256" key="5">
    <source>
        <dbReference type="SAM" id="Phobius"/>
    </source>
</evidence>
<keyword evidence="8" id="KW-1185">Reference proteome</keyword>
<protein>
    <recommendedName>
        <fullName evidence="6">G-protein coupled receptors family 1 profile domain-containing protein</fullName>
    </recommendedName>
</protein>
<accession>A0AAZ3Q2B2</accession>
<comment type="subcellular location">
    <subcellularLocation>
        <location evidence="1">Membrane</location>
    </subcellularLocation>
</comment>
<evidence type="ECO:0000313" key="8">
    <source>
        <dbReference type="Proteomes" id="UP000694402"/>
    </source>
</evidence>
<dbReference type="PROSITE" id="PS50262">
    <property type="entry name" value="G_PROTEIN_RECEP_F1_2"/>
    <property type="match status" value="1"/>
</dbReference>
<dbReference type="InterPro" id="IPR017452">
    <property type="entry name" value="GPCR_Rhodpsn_7TM"/>
</dbReference>
<dbReference type="Pfam" id="PF00001">
    <property type="entry name" value="7tm_1"/>
    <property type="match status" value="1"/>
</dbReference>
<dbReference type="GO" id="GO:0071398">
    <property type="term" value="P:cellular response to fatty acid"/>
    <property type="evidence" value="ECO:0007669"/>
    <property type="project" value="TreeGrafter"/>
</dbReference>
<feature type="domain" description="G-protein coupled receptors family 1 profile" evidence="6">
    <location>
        <begin position="1"/>
        <end position="146"/>
    </location>
</feature>
<reference evidence="7" key="3">
    <citation type="submission" date="2025-09" db="UniProtKB">
        <authorList>
            <consortium name="Ensembl"/>
        </authorList>
    </citation>
    <scope>IDENTIFICATION</scope>
</reference>
<evidence type="ECO:0000256" key="1">
    <source>
        <dbReference type="ARBA" id="ARBA00004370"/>
    </source>
</evidence>
<proteinExistence type="predicted"/>
<keyword evidence="2 5" id="KW-0812">Transmembrane</keyword>
<dbReference type="SUPFAM" id="SSF81321">
    <property type="entry name" value="Family A G protein-coupled receptor-like"/>
    <property type="match status" value="1"/>
</dbReference>
<dbReference type="GO" id="GO:0004930">
    <property type="term" value="F:G protein-coupled receptor activity"/>
    <property type="evidence" value="ECO:0007669"/>
    <property type="project" value="InterPro"/>
</dbReference>
<dbReference type="AlphaFoldDB" id="A0AAZ3Q2B2"/>
<feature type="transmembrane region" description="Helical" evidence="5">
    <location>
        <begin position="59"/>
        <end position="82"/>
    </location>
</feature>
<sequence>MYEAASGMLWNLPEFLCSITSYTFFSTIYTSSLLLMAVSVVRYLVVVYPIAYHQLHKPFYSVVASTIVWLLSTAHCSIVFIIQHHPDLSPSNTSVCYEDFTEQQLAILLPAPAPRGGTTPCCSAPSTPAWTLSSSTSPPLLSASLPRWPSARCWDCDRVRLQSKGKAQ</sequence>
<dbReference type="InterPro" id="IPR000276">
    <property type="entry name" value="GPCR_Rhodpsn"/>
</dbReference>